<dbReference type="RefSeq" id="WP_139221419.1">
    <property type="nucleotide sequence ID" value="NZ_FOSD01000006.1"/>
</dbReference>
<dbReference type="Proteomes" id="UP000198841">
    <property type="component" value="Unassembled WGS sequence"/>
</dbReference>
<dbReference type="EMBL" id="FOSD01000006">
    <property type="protein sequence ID" value="SFK32691.1"/>
    <property type="molecule type" value="Genomic_DNA"/>
</dbReference>
<evidence type="ECO:0008006" key="3">
    <source>
        <dbReference type="Google" id="ProtNLM"/>
    </source>
</evidence>
<evidence type="ECO:0000313" key="2">
    <source>
        <dbReference type="Proteomes" id="UP000198841"/>
    </source>
</evidence>
<evidence type="ECO:0000313" key="1">
    <source>
        <dbReference type="EMBL" id="SFK32691.1"/>
    </source>
</evidence>
<comment type="caution">
    <text evidence="1">The sequence shown here is derived from an EMBL/GenBank/DDBJ whole genome shotgun (WGS) entry which is preliminary data.</text>
</comment>
<name>A0A1I3YN25_9GAMM</name>
<sequence length="162" mass="17873">MKELDGFLAAALQFAALEVTLHKRLADGLENVAESIAQTAKDEIGFYQPAVGPFQDWAPLAESTEEDKARKGFPLEAPLLRTGEFRDTWEHEISGFEAVVGSKDKRAPWFEFGTVNMPPRPVLGPAVIHNERTIRRILGRAAVTGITEGTAIHSVMGYDRQI</sequence>
<accession>A0A1I3YN25</accession>
<protein>
    <recommendedName>
        <fullName evidence="3">Phage virion morphogenesis protein</fullName>
    </recommendedName>
</protein>
<proteinExistence type="predicted"/>
<gene>
    <name evidence="1" type="ORF">SAMN05518863_106129</name>
</gene>
<reference evidence="1 2" key="1">
    <citation type="submission" date="2016-10" db="EMBL/GenBank/DDBJ databases">
        <authorList>
            <person name="Varghese N."/>
            <person name="Submissions S."/>
        </authorList>
    </citation>
    <scope>NUCLEOTIDE SEQUENCE [LARGE SCALE GENOMIC DNA]</scope>
    <source>
        <strain evidence="1 2">YR512</strain>
    </source>
</reference>
<keyword evidence="2" id="KW-1185">Reference proteome</keyword>
<organism evidence="1 2">
    <name type="scientific">Candidatus Pantoea symbiotica</name>
    <dbReference type="NCBI Taxonomy" id="1884370"/>
    <lineage>
        <taxon>Bacteria</taxon>
        <taxon>Pseudomonadati</taxon>
        <taxon>Pseudomonadota</taxon>
        <taxon>Gammaproteobacteria</taxon>
        <taxon>Enterobacterales</taxon>
        <taxon>Erwiniaceae</taxon>
        <taxon>Pantoea</taxon>
    </lineage>
</organism>